<dbReference type="Pfam" id="PF00610">
    <property type="entry name" value="DEP"/>
    <property type="match status" value="1"/>
</dbReference>
<name>A0A9D5AW81_PEA</name>
<dbReference type="InterPro" id="IPR036390">
    <property type="entry name" value="WH_DNA-bd_sf"/>
</dbReference>
<evidence type="ECO:0000313" key="4">
    <source>
        <dbReference type="Proteomes" id="UP001058974"/>
    </source>
</evidence>
<dbReference type="InterPro" id="IPR036388">
    <property type="entry name" value="WH-like_DNA-bd_sf"/>
</dbReference>
<evidence type="ECO:0000256" key="1">
    <source>
        <dbReference type="SAM" id="MobiDB-lite"/>
    </source>
</evidence>
<evidence type="ECO:0000313" key="3">
    <source>
        <dbReference type="EMBL" id="KAI5421476.1"/>
    </source>
</evidence>
<sequence length="634" mass="72249">MGGPEANGTETEKPTQAVQLHSDFILPENPVNGYETVTNNQSSYSDGGADSKNDGHVGFIPPHSLLPTPVPPEVFQRNKNDESPPSIFVSSTMPDFGSFIRQRSSDLSTAIAKRVSSFRKSMEEREESDENDMIKNNDRNQEVTEFNLSGLKVVVKVKPEEEPAMKGRITFFSKSGCRDCTAVRRFFKEKELKFVEINVDVFREREKELRDRTGNTTVPMIFFNEKLIGGLVALNSLRNSGEFDRRLTEMVVEKFAGDDAPLPPVYGCDNIEDDRTDEMVGLVSLLRRKLFVQDWLRRMKIVKNCFEGNEFVEVVIQHFKCARNEAVDIGKELSRKHFIHHVSGDNDFVDGNNLYRFLEHEPFTPKCFNFRGAVNDNEPKAAASVCDRLTKIMSAILESYASDDRRRVDYAAISKSEEFRRYVNMTQDLQRVNICELSENEKLAFFLNLYNAMVIHAVISVGSPEGVIDRRSFFNDFLYLIGGHPYSLAIIENGILRCNQRSPYSIMKPFSTGDKRLEVALVKLNPLFHFGLCNGTKSSPNVRFFSPNRVVDELRGAAREIFENGGIEVDLEKRTVHLPRIFKWFSGDFGQEQEILKWIVNYLEPNKAGLLTHLLSDSEPVNISYQNFDWSLNS</sequence>
<dbReference type="SUPFAM" id="SSF46785">
    <property type="entry name" value="Winged helix' DNA-binding domain"/>
    <property type="match status" value="1"/>
</dbReference>
<dbReference type="EMBL" id="JAMSHJ010000004">
    <property type="protein sequence ID" value="KAI5421476.1"/>
    <property type="molecule type" value="Genomic_DNA"/>
</dbReference>
<dbReference type="CDD" id="cd04371">
    <property type="entry name" value="DEP"/>
    <property type="match status" value="1"/>
</dbReference>
<dbReference type="Gene3D" id="3.40.30.10">
    <property type="entry name" value="Glutaredoxin"/>
    <property type="match status" value="1"/>
</dbReference>
<dbReference type="Proteomes" id="UP001058974">
    <property type="component" value="Chromosome 4"/>
</dbReference>
<dbReference type="InterPro" id="IPR002109">
    <property type="entry name" value="Glutaredoxin"/>
</dbReference>
<dbReference type="SUPFAM" id="SSF52833">
    <property type="entry name" value="Thioredoxin-like"/>
    <property type="match status" value="1"/>
</dbReference>
<keyword evidence="4" id="KW-1185">Reference proteome</keyword>
<accession>A0A9D5AW81</accession>
<reference evidence="3 4" key="1">
    <citation type="journal article" date="2022" name="Nat. Genet.">
        <title>Improved pea reference genome and pan-genome highlight genomic features and evolutionary characteristics.</title>
        <authorList>
            <person name="Yang T."/>
            <person name="Liu R."/>
            <person name="Luo Y."/>
            <person name="Hu S."/>
            <person name="Wang D."/>
            <person name="Wang C."/>
            <person name="Pandey M.K."/>
            <person name="Ge S."/>
            <person name="Xu Q."/>
            <person name="Li N."/>
            <person name="Li G."/>
            <person name="Huang Y."/>
            <person name="Saxena R.K."/>
            <person name="Ji Y."/>
            <person name="Li M."/>
            <person name="Yan X."/>
            <person name="He Y."/>
            <person name="Liu Y."/>
            <person name="Wang X."/>
            <person name="Xiang C."/>
            <person name="Varshney R.K."/>
            <person name="Ding H."/>
            <person name="Gao S."/>
            <person name="Zong X."/>
        </authorList>
    </citation>
    <scope>NUCLEOTIDE SEQUENCE [LARGE SCALE GENOMIC DNA]</scope>
    <source>
        <strain evidence="3 4">cv. Zhongwan 6</strain>
    </source>
</reference>
<feature type="region of interest" description="Disordered" evidence="1">
    <location>
        <begin position="27"/>
        <end position="60"/>
    </location>
</feature>
<dbReference type="InterPro" id="IPR036249">
    <property type="entry name" value="Thioredoxin-like_sf"/>
</dbReference>
<dbReference type="Gramene" id="Psat04G0505700-T1">
    <property type="protein sequence ID" value="KAI5421476.1"/>
    <property type="gene ID" value="KIW84_045057"/>
</dbReference>
<dbReference type="InterPro" id="IPR000591">
    <property type="entry name" value="DEP_dom"/>
</dbReference>
<dbReference type="Pfam" id="PF00462">
    <property type="entry name" value="Glutaredoxin"/>
    <property type="match status" value="1"/>
</dbReference>
<dbReference type="PANTHER" id="PTHR46361:SF1">
    <property type="entry name" value="F26K24.21 PROTEIN"/>
    <property type="match status" value="1"/>
</dbReference>
<dbReference type="Gramene" id="Psat4g198160.1">
    <property type="protein sequence ID" value="Psat4g198160.1.cds"/>
    <property type="gene ID" value="Psat4g198160"/>
</dbReference>
<feature type="domain" description="DEP" evidence="2">
    <location>
        <begin position="286"/>
        <end position="359"/>
    </location>
</feature>
<dbReference type="Gramene" id="PSAT_LOCUS15838_t1">
    <property type="protein sequence ID" value="CAL5196217.1"/>
    <property type="gene ID" value="PSAT_LOCUS15838"/>
</dbReference>
<dbReference type="PANTHER" id="PTHR46361">
    <property type="entry name" value="ELECTRON CARRIER/ PROTEIN DISULFIDE OXIDOREDUCTASE"/>
    <property type="match status" value="1"/>
</dbReference>
<feature type="compositionally biased region" description="Polar residues" evidence="1">
    <location>
        <begin position="35"/>
        <end position="45"/>
    </location>
</feature>
<dbReference type="AlphaFoldDB" id="A0A9D5AW81"/>
<protein>
    <recommendedName>
        <fullName evidence="2">DEP domain-containing protein</fullName>
    </recommendedName>
</protein>
<evidence type="ECO:0000259" key="2">
    <source>
        <dbReference type="SMART" id="SM00049"/>
    </source>
</evidence>
<dbReference type="InterPro" id="IPR006869">
    <property type="entry name" value="DUF547"/>
</dbReference>
<comment type="caution">
    <text evidence="3">The sequence shown here is derived from an EMBL/GenBank/DDBJ whole genome shotgun (WGS) entry which is preliminary data.</text>
</comment>
<dbReference type="Pfam" id="PF04784">
    <property type="entry name" value="DUF547"/>
    <property type="match status" value="1"/>
</dbReference>
<gene>
    <name evidence="3" type="ORF">KIW84_045057</name>
</gene>
<dbReference type="PROSITE" id="PS51354">
    <property type="entry name" value="GLUTAREDOXIN_2"/>
    <property type="match status" value="1"/>
</dbReference>
<dbReference type="GO" id="GO:0035556">
    <property type="term" value="P:intracellular signal transduction"/>
    <property type="evidence" value="ECO:0007669"/>
    <property type="project" value="InterPro"/>
</dbReference>
<proteinExistence type="predicted"/>
<dbReference type="OrthoDB" id="418495at2759"/>
<organism evidence="3 4">
    <name type="scientific">Pisum sativum</name>
    <name type="common">Garden pea</name>
    <name type="synonym">Lathyrus oleraceus</name>
    <dbReference type="NCBI Taxonomy" id="3888"/>
    <lineage>
        <taxon>Eukaryota</taxon>
        <taxon>Viridiplantae</taxon>
        <taxon>Streptophyta</taxon>
        <taxon>Embryophyta</taxon>
        <taxon>Tracheophyta</taxon>
        <taxon>Spermatophyta</taxon>
        <taxon>Magnoliopsida</taxon>
        <taxon>eudicotyledons</taxon>
        <taxon>Gunneridae</taxon>
        <taxon>Pentapetalae</taxon>
        <taxon>rosids</taxon>
        <taxon>fabids</taxon>
        <taxon>Fabales</taxon>
        <taxon>Fabaceae</taxon>
        <taxon>Papilionoideae</taxon>
        <taxon>50 kb inversion clade</taxon>
        <taxon>NPAAA clade</taxon>
        <taxon>Hologalegina</taxon>
        <taxon>IRL clade</taxon>
        <taxon>Fabeae</taxon>
        <taxon>Lathyrus</taxon>
    </lineage>
</organism>
<dbReference type="Gene3D" id="1.10.10.10">
    <property type="entry name" value="Winged helix-like DNA-binding domain superfamily/Winged helix DNA-binding domain"/>
    <property type="match status" value="1"/>
</dbReference>
<dbReference type="SMART" id="SM00049">
    <property type="entry name" value="DEP"/>
    <property type="match status" value="1"/>
</dbReference>